<dbReference type="HOGENOM" id="CLU_2865420_0_0_5"/>
<accession>I3X690</accession>
<protein>
    <submittedName>
        <fullName evidence="1">Uncharacterized protein</fullName>
    </submittedName>
</protein>
<reference evidence="1 2" key="1">
    <citation type="journal article" date="2012" name="J. Bacteriol.">
        <title>Complete genome sequence of the broad-host-range strain Sinorhizobium fredii USDA257.</title>
        <authorList>
            <person name="Schuldes J."/>
            <person name="Rodriguez Orbegoso M."/>
            <person name="Schmeisser C."/>
            <person name="Krishnan H.B."/>
            <person name="Daniel R."/>
            <person name="Streit W.R."/>
        </authorList>
    </citation>
    <scope>NUCLEOTIDE SEQUENCE [LARGE SCALE GENOMIC DNA]</scope>
    <source>
        <strain evidence="1 2">USDA 257</strain>
    </source>
</reference>
<evidence type="ECO:0000313" key="2">
    <source>
        <dbReference type="Proteomes" id="UP000006180"/>
    </source>
</evidence>
<dbReference type="RefSeq" id="WP_014763558.1">
    <property type="nucleotide sequence ID" value="NC_018000.1"/>
</dbReference>
<evidence type="ECO:0000313" key="1">
    <source>
        <dbReference type="EMBL" id="AFL51396.1"/>
    </source>
</evidence>
<name>I3X690_SINF2</name>
<dbReference type="PATRIC" id="fig|1185652.3.peg.2934"/>
<sequence length="64" mass="7392">MTDPEYAEKFNPEDLTEAIVDLLHTAEEEAKLLAVTHKIAIWKALAITWFRKCKKRRQIPVKAA</sequence>
<dbReference type="Proteomes" id="UP000006180">
    <property type="component" value="Chromosome"/>
</dbReference>
<proteinExistence type="predicted"/>
<dbReference type="AlphaFoldDB" id="I3X690"/>
<gene>
    <name evidence="1" type="ORF">USDA257_c28250</name>
</gene>
<organism evidence="1 2">
    <name type="scientific">Sinorhizobium fredii (strain USDA 257)</name>
    <dbReference type="NCBI Taxonomy" id="1185652"/>
    <lineage>
        <taxon>Bacteria</taxon>
        <taxon>Pseudomonadati</taxon>
        <taxon>Pseudomonadota</taxon>
        <taxon>Alphaproteobacteria</taxon>
        <taxon>Hyphomicrobiales</taxon>
        <taxon>Rhizobiaceae</taxon>
        <taxon>Sinorhizobium/Ensifer group</taxon>
        <taxon>Sinorhizobium</taxon>
    </lineage>
</organism>
<dbReference type="EMBL" id="CP003563">
    <property type="protein sequence ID" value="AFL51396.1"/>
    <property type="molecule type" value="Genomic_DNA"/>
</dbReference>
<dbReference type="KEGG" id="sfd:USDA257_c28250"/>